<dbReference type="OrthoDB" id="550575at2759"/>
<comment type="caution">
    <text evidence="1">The sequence shown here is derived from an EMBL/GenBank/DDBJ whole genome shotgun (WGS) entry which is preliminary data.</text>
</comment>
<organism evidence="1 2">
    <name type="scientific">Funneliformis geosporum</name>
    <dbReference type="NCBI Taxonomy" id="1117311"/>
    <lineage>
        <taxon>Eukaryota</taxon>
        <taxon>Fungi</taxon>
        <taxon>Fungi incertae sedis</taxon>
        <taxon>Mucoromycota</taxon>
        <taxon>Glomeromycotina</taxon>
        <taxon>Glomeromycetes</taxon>
        <taxon>Glomerales</taxon>
        <taxon>Glomeraceae</taxon>
        <taxon>Funneliformis</taxon>
    </lineage>
</organism>
<protein>
    <submittedName>
        <fullName evidence="1">10156_t:CDS:1</fullName>
    </submittedName>
</protein>
<dbReference type="AlphaFoldDB" id="A0A9W4T594"/>
<dbReference type="Proteomes" id="UP001153678">
    <property type="component" value="Unassembled WGS sequence"/>
</dbReference>
<dbReference type="SUPFAM" id="SSF52047">
    <property type="entry name" value="RNI-like"/>
    <property type="match status" value="1"/>
</dbReference>
<accession>A0A9W4T594</accession>
<evidence type="ECO:0000313" key="1">
    <source>
        <dbReference type="EMBL" id="CAI2193027.1"/>
    </source>
</evidence>
<dbReference type="InterPro" id="IPR001611">
    <property type="entry name" value="Leu-rich_rpt"/>
</dbReference>
<proteinExistence type="predicted"/>
<dbReference type="Gene3D" id="3.80.10.10">
    <property type="entry name" value="Ribonuclease Inhibitor"/>
    <property type="match status" value="1"/>
</dbReference>
<dbReference type="SMART" id="SM00367">
    <property type="entry name" value="LRR_CC"/>
    <property type="match status" value="4"/>
</dbReference>
<dbReference type="Pfam" id="PF13516">
    <property type="entry name" value="LRR_6"/>
    <property type="match status" value="1"/>
</dbReference>
<dbReference type="EMBL" id="CAMKVN010008956">
    <property type="protein sequence ID" value="CAI2193027.1"/>
    <property type="molecule type" value="Genomic_DNA"/>
</dbReference>
<evidence type="ECO:0000313" key="2">
    <source>
        <dbReference type="Proteomes" id="UP001153678"/>
    </source>
</evidence>
<sequence>RRKQTPVYCSNVTHLEISYYHSLSDKKIISIVHSCPNIIYLSFINSVRFSNKALKLIADSYTNMKYLNLCDDRSGGFRDFRAQEIDDEGLTAIADSCHKSECLNISNRTEFSEISICNVIHSCPRLQRLDLSYCKINDITIEEIAKSSLNLKYLNLEGCDNISKEAIDQLNPNTHDSISATSSELSGEFKEALSHRTEVIEDNSQLQAQKGANPIVDSKIACDIKTVNNVNDRSILEKSEEIVETVKNVNVQNTSESSEEIKSKVDQVHLGPHQDKLVVVPISGSLSIKKLANSFCQTNVARNKTIVAKRSEITLWCLFSKKFEDKVVELRSEDKKLADKTARSQIYAEMKPYLTGISDGYLRVITSKARKINKLFGYEYDPVTLKRIDGIPGYMVQRITCSADKISRLTNPQIEYIVEQVKMKTTTSPVNEISETVATTSANDSSDDNFSDTSDITDYFKEEGANDSAKSEEDSK</sequence>
<feature type="non-terminal residue" evidence="1">
    <location>
        <position position="476"/>
    </location>
</feature>
<dbReference type="GO" id="GO:0019005">
    <property type="term" value="C:SCF ubiquitin ligase complex"/>
    <property type="evidence" value="ECO:0007669"/>
    <property type="project" value="TreeGrafter"/>
</dbReference>
<reference evidence="1" key="1">
    <citation type="submission" date="2022-08" db="EMBL/GenBank/DDBJ databases">
        <authorList>
            <person name="Kallberg Y."/>
            <person name="Tangrot J."/>
            <person name="Rosling A."/>
        </authorList>
    </citation>
    <scope>NUCLEOTIDE SEQUENCE</scope>
    <source>
        <strain evidence="1">Wild A</strain>
    </source>
</reference>
<name>A0A9W4T594_9GLOM</name>
<dbReference type="PANTHER" id="PTHR13318">
    <property type="entry name" value="PARTNER OF PAIRED, ISOFORM B-RELATED"/>
    <property type="match status" value="1"/>
</dbReference>
<dbReference type="InterPro" id="IPR006553">
    <property type="entry name" value="Leu-rich_rpt_Cys-con_subtyp"/>
</dbReference>
<dbReference type="InterPro" id="IPR032675">
    <property type="entry name" value="LRR_dom_sf"/>
</dbReference>
<feature type="non-terminal residue" evidence="1">
    <location>
        <position position="1"/>
    </location>
</feature>
<keyword evidence="2" id="KW-1185">Reference proteome</keyword>
<dbReference type="GO" id="GO:0031146">
    <property type="term" value="P:SCF-dependent proteasomal ubiquitin-dependent protein catabolic process"/>
    <property type="evidence" value="ECO:0007669"/>
    <property type="project" value="TreeGrafter"/>
</dbReference>
<gene>
    <name evidence="1" type="ORF">FWILDA_LOCUS15871</name>
</gene>